<feature type="region of interest" description="Disordered" evidence="1">
    <location>
        <begin position="171"/>
        <end position="244"/>
    </location>
</feature>
<feature type="compositionally biased region" description="Low complexity" evidence="1">
    <location>
        <begin position="33"/>
        <end position="45"/>
    </location>
</feature>
<sequence length="244" mass="27575">MASSLKNSFALLDTVGDDVSDFTAPLAANSLKSATATKSSSMSKPQQRRQRGKGPQGFRPVVSNQKIGKGEILRVQELTGINNREKAIMDKVATMAELMERLFWQEIWWKEILGRGLVKRILMGIDSIMEEMPTEIPEKKKALEALKKKTEERKVAMDEFEGMQIVGRKKKEGSASFGLEKSTSSKKGEEEKVQKREDGLQKLRKVSSSTGIRVEFHKKMYHPTRVPADDQNKSNQRTFEFDPP</sequence>
<gene>
    <name evidence="2" type="ORF">OLC1_LOCUS11051</name>
</gene>
<organism evidence="2 3">
    <name type="scientific">Oldenlandia corymbosa var. corymbosa</name>
    <dbReference type="NCBI Taxonomy" id="529605"/>
    <lineage>
        <taxon>Eukaryota</taxon>
        <taxon>Viridiplantae</taxon>
        <taxon>Streptophyta</taxon>
        <taxon>Embryophyta</taxon>
        <taxon>Tracheophyta</taxon>
        <taxon>Spermatophyta</taxon>
        <taxon>Magnoliopsida</taxon>
        <taxon>eudicotyledons</taxon>
        <taxon>Gunneridae</taxon>
        <taxon>Pentapetalae</taxon>
        <taxon>asterids</taxon>
        <taxon>lamiids</taxon>
        <taxon>Gentianales</taxon>
        <taxon>Rubiaceae</taxon>
        <taxon>Rubioideae</taxon>
        <taxon>Spermacoceae</taxon>
        <taxon>Hedyotis-Oldenlandia complex</taxon>
        <taxon>Oldenlandia</taxon>
    </lineage>
</organism>
<evidence type="ECO:0000313" key="3">
    <source>
        <dbReference type="Proteomes" id="UP001161247"/>
    </source>
</evidence>
<name>A0AAV1D1A4_OLDCO</name>
<proteinExistence type="predicted"/>
<evidence type="ECO:0000256" key="1">
    <source>
        <dbReference type="SAM" id="MobiDB-lite"/>
    </source>
</evidence>
<accession>A0AAV1D1A4</accession>
<evidence type="ECO:0000313" key="2">
    <source>
        <dbReference type="EMBL" id="CAI9101465.1"/>
    </source>
</evidence>
<protein>
    <submittedName>
        <fullName evidence="2">OLC1v1038798C1</fullName>
    </submittedName>
</protein>
<reference evidence="2" key="1">
    <citation type="submission" date="2023-03" db="EMBL/GenBank/DDBJ databases">
        <authorList>
            <person name="Julca I."/>
        </authorList>
    </citation>
    <scope>NUCLEOTIDE SEQUENCE</scope>
</reference>
<dbReference type="AlphaFoldDB" id="A0AAV1D1A4"/>
<dbReference type="EMBL" id="OX459121">
    <property type="protein sequence ID" value="CAI9101465.1"/>
    <property type="molecule type" value="Genomic_DNA"/>
</dbReference>
<keyword evidence="3" id="KW-1185">Reference proteome</keyword>
<feature type="region of interest" description="Disordered" evidence="1">
    <location>
        <begin position="33"/>
        <end position="61"/>
    </location>
</feature>
<feature type="compositionally biased region" description="Basic and acidic residues" evidence="1">
    <location>
        <begin position="186"/>
        <end position="201"/>
    </location>
</feature>
<dbReference type="Proteomes" id="UP001161247">
    <property type="component" value="Chromosome 4"/>
</dbReference>